<evidence type="ECO:0000256" key="4">
    <source>
        <dbReference type="SAM" id="MobiDB-lite"/>
    </source>
</evidence>
<feature type="region of interest" description="Disordered" evidence="4">
    <location>
        <begin position="1099"/>
        <end position="1120"/>
    </location>
</feature>
<evidence type="ECO:0000256" key="1">
    <source>
        <dbReference type="ARBA" id="ARBA00022737"/>
    </source>
</evidence>
<dbReference type="InterPro" id="IPR029515">
    <property type="entry name" value="Liprin"/>
</dbReference>
<dbReference type="GO" id="GO:0050808">
    <property type="term" value="P:synapse organization"/>
    <property type="evidence" value="ECO:0007669"/>
    <property type="project" value="TreeGrafter"/>
</dbReference>
<protein>
    <submittedName>
        <fullName evidence="7">Liprin-alpha-1</fullName>
    </submittedName>
</protein>
<dbReference type="CDD" id="cd09568">
    <property type="entry name" value="SAM_liprin-alpha1_2_3_4_repeat3"/>
    <property type="match status" value="1"/>
</dbReference>
<dbReference type="PROSITE" id="PS50105">
    <property type="entry name" value="SAM_DOMAIN"/>
    <property type="match status" value="3"/>
</dbReference>
<dbReference type="SUPFAM" id="SSF47769">
    <property type="entry name" value="SAM/Pointed domain"/>
    <property type="match status" value="3"/>
</dbReference>
<dbReference type="WBParaSite" id="Smp_246430.3">
    <property type="protein sequence ID" value="Smp_246430.3"/>
    <property type="gene ID" value="Smp_246430"/>
</dbReference>
<dbReference type="InterPro" id="IPR013761">
    <property type="entry name" value="SAM/pointed_sf"/>
</dbReference>
<evidence type="ECO:0000313" key="6">
    <source>
        <dbReference type="Proteomes" id="UP000008854"/>
    </source>
</evidence>
<feature type="coiled-coil region" evidence="3">
    <location>
        <begin position="574"/>
        <end position="661"/>
    </location>
</feature>
<evidence type="ECO:0000256" key="2">
    <source>
        <dbReference type="ARBA" id="ARBA00023054"/>
    </source>
</evidence>
<dbReference type="PANTHER" id="PTHR12587">
    <property type="entry name" value="LAR INTERACTING PROTEIN LIP -RELATED PROTEIN"/>
    <property type="match status" value="1"/>
</dbReference>
<dbReference type="Proteomes" id="UP000008854">
    <property type="component" value="Unassembled WGS sequence"/>
</dbReference>
<evidence type="ECO:0000256" key="3">
    <source>
        <dbReference type="SAM" id="Coils"/>
    </source>
</evidence>
<feature type="compositionally biased region" description="Polar residues" evidence="4">
    <location>
        <begin position="1667"/>
        <end position="1683"/>
    </location>
</feature>
<evidence type="ECO:0000259" key="5">
    <source>
        <dbReference type="PROSITE" id="PS50105"/>
    </source>
</evidence>
<feature type="coiled-coil region" evidence="3">
    <location>
        <begin position="41"/>
        <end position="132"/>
    </location>
</feature>
<feature type="domain" description="SAM" evidence="5">
    <location>
        <begin position="1503"/>
        <end position="1572"/>
    </location>
</feature>
<feature type="compositionally biased region" description="Low complexity" evidence="4">
    <location>
        <begin position="938"/>
        <end position="951"/>
    </location>
</feature>
<organism evidence="6 7">
    <name type="scientific">Schistosoma mansoni</name>
    <name type="common">Blood fluke</name>
    <dbReference type="NCBI Taxonomy" id="6183"/>
    <lineage>
        <taxon>Eukaryota</taxon>
        <taxon>Metazoa</taxon>
        <taxon>Spiralia</taxon>
        <taxon>Lophotrochozoa</taxon>
        <taxon>Platyhelminthes</taxon>
        <taxon>Trematoda</taxon>
        <taxon>Digenea</taxon>
        <taxon>Strigeidida</taxon>
        <taxon>Schistosomatoidea</taxon>
        <taxon>Schistosomatidae</taxon>
        <taxon>Schistosoma</taxon>
    </lineage>
</organism>
<dbReference type="STRING" id="6183.A0A5K4F0U4"/>
<feature type="region of interest" description="Disordered" evidence="4">
    <location>
        <begin position="931"/>
        <end position="951"/>
    </location>
</feature>
<dbReference type="FunCoup" id="A0A5K4F0U4">
    <property type="interactions" value="508"/>
</dbReference>
<dbReference type="CDD" id="cd09565">
    <property type="entry name" value="SAM_liprin-alpha1_2_3_4_repeat2"/>
    <property type="match status" value="1"/>
</dbReference>
<feature type="compositionally biased region" description="Polar residues" evidence="4">
    <location>
        <begin position="1099"/>
        <end position="1113"/>
    </location>
</feature>
<dbReference type="AlphaFoldDB" id="A0A5K4F0U4"/>
<dbReference type="InterPro" id="IPR001660">
    <property type="entry name" value="SAM"/>
</dbReference>
<feature type="domain" description="SAM" evidence="5">
    <location>
        <begin position="1313"/>
        <end position="1379"/>
    </location>
</feature>
<reference evidence="6" key="1">
    <citation type="journal article" date="2012" name="PLoS Negl. Trop. Dis.">
        <title>A systematically improved high quality genome and transcriptome of the human blood fluke Schistosoma mansoni.</title>
        <authorList>
            <person name="Protasio A.V."/>
            <person name="Tsai I.J."/>
            <person name="Babbage A."/>
            <person name="Nichol S."/>
            <person name="Hunt M."/>
            <person name="Aslett M.A."/>
            <person name="De Silva N."/>
            <person name="Velarde G.S."/>
            <person name="Anderson T.J."/>
            <person name="Clark R.C."/>
            <person name="Davidson C."/>
            <person name="Dillon G.P."/>
            <person name="Holroyd N.E."/>
            <person name="LoVerde P.T."/>
            <person name="Lloyd C."/>
            <person name="McQuillan J."/>
            <person name="Oliveira G."/>
            <person name="Otto T.D."/>
            <person name="Parker-Manuel S.J."/>
            <person name="Quail M.A."/>
            <person name="Wilson R.A."/>
            <person name="Zerlotini A."/>
            <person name="Dunne D.W."/>
            <person name="Berriman M."/>
        </authorList>
    </citation>
    <scope>NUCLEOTIDE SEQUENCE [LARGE SCALE GENOMIC DNA]</scope>
    <source>
        <strain evidence="6">Puerto Rican</strain>
    </source>
</reference>
<dbReference type="InParanoid" id="A0A5K4F0U4"/>
<dbReference type="Gene3D" id="1.10.150.50">
    <property type="entry name" value="Transcription Factor, Ets-1"/>
    <property type="match status" value="3"/>
</dbReference>
<reference evidence="7" key="2">
    <citation type="submission" date="2019-11" db="UniProtKB">
        <authorList>
            <consortium name="WormBaseParasite"/>
        </authorList>
    </citation>
    <scope>IDENTIFICATION</scope>
    <source>
        <strain evidence="7">Puerto Rican</strain>
    </source>
</reference>
<feature type="compositionally biased region" description="Polar residues" evidence="4">
    <location>
        <begin position="1621"/>
        <end position="1631"/>
    </location>
</feature>
<dbReference type="ExpressionAtlas" id="A0A5K4F0U4">
    <property type="expression patterns" value="baseline"/>
</dbReference>
<sequence>MICDVMPTINEDIGSQGDRDSLVSADGTNVEDMLLSMLDERDRLMEGLRESQEQVNETRTRLSEVERERDKLHAQLSAKMPQDVVEMSKKLTEVEEQLIERCDEIDDLKAERNNMKILLEHLENLVARHEKSLRMTVVKRHTSTAMSNSTNSLIPGGTMADGETVCSEMDILNSSPNYSMNATTGSTSPSMAGLGSEVEVLKALKSLFEHHKVLDEKVHNRLRVSQNKVTDLENELFELKRSKINSSSTANICNDNNIHRTMISSETQVDKDFIKDVDTDIKNNPDQIQKLSLKETASLPKGSVEISKSSELLSSSPVLNASLSNLFYGSASAAALEAANRIKELQENLEQRASELLAARRQVIELTSRSRESSNSLSLAQSELNRANDQIERLTRELRESEQRRTDQESLATSLEQRYLVAQRELNTAQDMTDKLRAELAFKSTQLKQQEEKVRTLQIKLDTVEDDLLQSRSLSNHFLTKSLKTKYINDEVDIDDDEDEDEDDINAGTEYNEENACSDESNPELLNKQISEGELEQENDSITDLENKRIRKIKSIRSALKRNHYSRRIIQQEWNSYEDHVKELTDEIEEVRQELTRAKEREIINEEHITRLSGTVDKLLQESNERLQNHLQERMSALEQKQNLSNQVEQIKRALETAIREREANITESMLLRQKLSELAAAFRYSQAQLAIAHTSTSAAQATIMALAKASAEKVNMERLQQQHNTDISLQNSVCPSSVVEKYETEQSSPIDFISRLITNTWIHSQANNNSDQPIEMNLDGELNNIQSLPNTNNDNNNNNNMITLYQSNELQEMLTRQNLMNFNDPSLQLNHDTVNQLSLNDVFNFMKMKQLPNATSQHNIQESATDSTTDPQSLAYMLKNQLDAINNEIKLIQHEKATTEMLADELKGRFGTTDINVHNINNEFKTKNQYADSRPIGNDGNNNNQADRNGNLTLHDLLHSSEPSALASLSNFNYRTTTATTQMNTDIYQNPSVSYTQKFPTTYTLTPHPSYLGYDTRLHASIMNPMAIRQTGQSKLYSQGVIIPNPRYTSDHNVIFSTGTTQLPTLSNFHGVDYSMRRAQNDPSKTTYDNAVTTRTISGTQDDLGNTECTDSSQRENERKRSIFGTLGRMFKRPNPVNVTNSQNQVESTLKSVASSNQQPPLRFHSNQLTHPSCQYQVYNIPQSTSVHRSDERNRLANVVYSSQDSGFSNITHFNRLVYPNNFSQYHVQEGTSRYSPRPPSHHSYFGKAKSGIYSADVSANQEQSAIQQSAVSHTMNAQAALGPKQTLEDRQKSQKLLLEDAIRSNLPFTSWSSPILVSWLKLWVGMPAWYVAACEANIKSGAMLASLSEQDIQRELGIRNPLHRLKLRLAVHEMLAFTASLTGTTPNSTKNGETSTSMKQLHLASPLIKGELNHEWIGNVWLPSLGLARYRSSFMECLVDARMLSHLTKRDLRIHLKMVDQFHRLSLYYGIMCLKRLDYDRSEIERRREACQNSLNDLLVWSNDRVIAWLKSIGLNEYAKNLIDSGVHGALMVLDPDFDANSFALILQIPNSDVQMRHKLECELNRLLHPYRSVNQNTSVRPNDSIMNYDTAASWIASVERPEPAYYENQFETGDALGSDSSYRPSTQQHQRHGISRNIVPISESSNGAPPIPIRAQRNTERRYPTSTSQLTVNSQNQPPLNANLSRNLQYRNAGMCDDNYSFLHNEPSQLERRLKKN</sequence>
<dbReference type="InterPro" id="IPR037621">
    <property type="entry name" value="LIP-1_SAM_2"/>
</dbReference>
<keyword evidence="2 3" id="KW-0175">Coiled coil</keyword>
<dbReference type="SMART" id="SM00454">
    <property type="entry name" value="SAM"/>
    <property type="match status" value="3"/>
</dbReference>
<feature type="coiled-coil region" evidence="3">
    <location>
        <begin position="335"/>
        <end position="467"/>
    </location>
</feature>
<dbReference type="Pfam" id="PF07647">
    <property type="entry name" value="SAM_2"/>
    <property type="match status" value="1"/>
</dbReference>
<name>A0A5K4F0U4_SCHMA</name>
<feature type="region of interest" description="Disordered" evidence="4">
    <location>
        <begin position="1618"/>
        <end position="1683"/>
    </location>
</feature>
<dbReference type="Pfam" id="PF25526">
    <property type="entry name" value="LIP-1"/>
    <property type="match status" value="2"/>
</dbReference>
<keyword evidence="6" id="KW-1185">Reference proteome</keyword>
<dbReference type="PANTHER" id="PTHR12587:SF20">
    <property type="entry name" value="LIPRIN-ALPHA, ISOFORM E"/>
    <property type="match status" value="1"/>
</dbReference>
<dbReference type="GO" id="GO:0048786">
    <property type="term" value="C:presynaptic active zone"/>
    <property type="evidence" value="ECO:0007669"/>
    <property type="project" value="TreeGrafter"/>
</dbReference>
<dbReference type="InterPro" id="IPR057892">
    <property type="entry name" value="LIP-1_CC2"/>
</dbReference>
<dbReference type="Pfam" id="PF00536">
    <property type="entry name" value="SAM_1"/>
    <property type="match status" value="2"/>
</dbReference>
<feature type="domain" description="SAM" evidence="5">
    <location>
        <begin position="1423"/>
        <end position="1479"/>
    </location>
</feature>
<keyword evidence="1" id="KW-0677">Repeat</keyword>
<accession>A0A5K4F0U4</accession>
<evidence type="ECO:0000313" key="7">
    <source>
        <dbReference type="WBParaSite" id="Smp_246430.3"/>
    </source>
</evidence>
<dbReference type="InterPro" id="IPR037622">
    <property type="entry name" value="LIP-1_SAM_3"/>
</dbReference>
<proteinExistence type="predicted"/>